<name>C9PM37_9PAST</name>
<proteinExistence type="predicted"/>
<dbReference type="HOGENOM" id="CLU_176769_0_0_6"/>
<feature type="chain" id="PRO_5003000535" description="DUF2547 family protein" evidence="1">
    <location>
        <begin position="25"/>
        <end position="105"/>
    </location>
</feature>
<keyword evidence="3" id="KW-1185">Reference proteome</keyword>
<dbReference type="Pfam" id="PF10818">
    <property type="entry name" value="SecM_small"/>
    <property type="match status" value="1"/>
</dbReference>
<reference evidence="2 3" key="1">
    <citation type="submission" date="2009-10" db="EMBL/GenBank/DDBJ databases">
        <authorList>
            <person name="Muzny D."/>
            <person name="Qin X."/>
            <person name="Deng J."/>
            <person name="Jiang H."/>
            <person name="Liu Y."/>
            <person name="Qu J."/>
            <person name="Song X.-Z."/>
            <person name="Zhang L."/>
            <person name="Thornton R."/>
            <person name="Coyle M."/>
            <person name="Francisco L."/>
            <person name="Jackson L."/>
            <person name="Javaid M."/>
            <person name="Korchina V."/>
            <person name="Kovar C."/>
            <person name="Mata R."/>
            <person name="Mathew T."/>
            <person name="Ngo R."/>
            <person name="Nguyen L."/>
            <person name="Nguyen N."/>
            <person name="Okwuonu G."/>
            <person name="Ongeri F."/>
            <person name="Pham C."/>
            <person name="Simmons D."/>
            <person name="Wilczek-Boney K."/>
            <person name="Hale W."/>
            <person name="Jakkamsetti A."/>
            <person name="Pham P."/>
            <person name="Ruth R."/>
            <person name="San Lucas F."/>
            <person name="Warren J."/>
            <person name="Zhang J."/>
            <person name="Zhao Z."/>
            <person name="Zhou C."/>
            <person name="Zhu D."/>
            <person name="Lee S."/>
            <person name="Bess C."/>
            <person name="Blankenburg K."/>
            <person name="Forbes L."/>
            <person name="Fu Q."/>
            <person name="Gubbala S."/>
            <person name="Hirani K."/>
            <person name="Jayaseelan J.C."/>
            <person name="Lara F."/>
            <person name="Munidasa M."/>
            <person name="Palculict T."/>
            <person name="Patil S."/>
            <person name="Pu L.-L."/>
            <person name="Saada N."/>
            <person name="Tang L."/>
            <person name="Weissenberger G."/>
            <person name="Zhu Y."/>
            <person name="Hemphill L."/>
            <person name="Shang Y."/>
            <person name="Youmans B."/>
            <person name="Ayvaz T."/>
            <person name="Ross M."/>
            <person name="Santibanez J."/>
            <person name="Aqrawi P."/>
            <person name="Gross S."/>
            <person name="Joshi V."/>
            <person name="Fowler G."/>
            <person name="Nazareth L."/>
            <person name="Reid J."/>
            <person name="Worley K."/>
            <person name="Petrosino J."/>
            <person name="Highlander S."/>
            <person name="Gibbs R."/>
        </authorList>
    </citation>
    <scope>NUCLEOTIDE SEQUENCE [LARGE SCALE GENOMIC DNA]</scope>
    <source>
        <strain evidence="2 3">ATCC 43325</strain>
    </source>
</reference>
<dbReference type="AlphaFoldDB" id="C9PM37"/>
<evidence type="ECO:0000313" key="2">
    <source>
        <dbReference type="EMBL" id="EEX51257.1"/>
    </source>
</evidence>
<protein>
    <recommendedName>
        <fullName evidence="4">DUF2547 family protein</fullName>
    </recommendedName>
</protein>
<organism evidence="2 3">
    <name type="scientific">Pasteurella dagmatis ATCC 43325</name>
    <dbReference type="NCBI Taxonomy" id="667128"/>
    <lineage>
        <taxon>Bacteria</taxon>
        <taxon>Pseudomonadati</taxon>
        <taxon>Pseudomonadota</taxon>
        <taxon>Gammaproteobacteria</taxon>
        <taxon>Pasteurellales</taxon>
        <taxon>Pasteurellaceae</taxon>
        <taxon>Pasteurella</taxon>
    </lineage>
</organism>
<dbReference type="Proteomes" id="UP000005519">
    <property type="component" value="Unassembled WGS sequence"/>
</dbReference>
<dbReference type="NCBIfam" id="NF038363">
    <property type="entry name" value="SecM_small"/>
    <property type="match status" value="1"/>
</dbReference>
<dbReference type="InterPro" id="IPR020508">
    <property type="entry name" value="SecM_small"/>
</dbReference>
<gene>
    <name evidence="2" type="ORF">HMPREF0621_0061</name>
</gene>
<evidence type="ECO:0000313" key="3">
    <source>
        <dbReference type="Proteomes" id="UP000005519"/>
    </source>
</evidence>
<accession>C9PM37</accession>
<dbReference type="EMBL" id="ACZR01000001">
    <property type="protein sequence ID" value="EEX51257.1"/>
    <property type="molecule type" value="Genomic_DNA"/>
</dbReference>
<evidence type="ECO:0008006" key="4">
    <source>
        <dbReference type="Google" id="ProtNLM"/>
    </source>
</evidence>
<comment type="caution">
    <text evidence="2">The sequence shown here is derived from an EMBL/GenBank/DDBJ whole genome shotgun (WGS) entry which is preliminary data.</text>
</comment>
<dbReference type="STRING" id="667128.HMPREF0621_0061"/>
<keyword evidence="1" id="KW-0732">Signal</keyword>
<sequence length="105" mass="12063">MMILRKGKHSFWSQLLLSVIAIFALPDAQSLSHQTNLPNENYQKAQSVQEQFLRAVSLVKQVQKQQFIHIDAVPETSPILVKVEPHFYVEYFHIIPPIRAGPETI</sequence>
<feature type="signal peptide" evidence="1">
    <location>
        <begin position="1"/>
        <end position="24"/>
    </location>
</feature>
<dbReference type="OrthoDB" id="5679130at2"/>
<evidence type="ECO:0000256" key="1">
    <source>
        <dbReference type="SAM" id="SignalP"/>
    </source>
</evidence>